<feature type="region of interest" description="Disordered" evidence="1">
    <location>
        <begin position="63"/>
        <end position="86"/>
    </location>
</feature>
<protein>
    <submittedName>
        <fullName evidence="2">Uncharacterized protein</fullName>
    </submittedName>
</protein>
<reference evidence="2" key="1">
    <citation type="submission" date="2021-01" db="EMBL/GenBank/DDBJ databases">
        <authorList>
            <consortium name="Genoscope - CEA"/>
            <person name="William W."/>
        </authorList>
    </citation>
    <scope>NUCLEOTIDE SEQUENCE</scope>
</reference>
<dbReference type="EMBL" id="CAJJDO010000004">
    <property type="protein sequence ID" value="CAD8135033.1"/>
    <property type="molecule type" value="Genomic_DNA"/>
</dbReference>
<gene>
    <name evidence="2" type="ORF">PPENT_87.1.T0040020</name>
</gene>
<proteinExistence type="predicted"/>
<evidence type="ECO:0000313" key="3">
    <source>
        <dbReference type="Proteomes" id="UP000689195"/>
    </source>
</evidence>
<comment type="caution">
    <text evidence="2">The sequence shown here is derived from an EMBL/GenBank/DDBJ whole genome shotgun (WGS) entry which is preliminary data.</text>
</comment>
<accession>A0A8S1S634</accession>
<feature type="compositionally biased region" description="Basic residues" evidence="1">
    <location>
        <begin position="72"/>
        <end position="84"/>
    </location>
</feature>
<dbReference type="Proteomes" id="UP000689195">
    <property type="component" value="Unassembled WGS sequence"/>
</dbReference>
<name>A0A8S1S634_9CILI</name>
<feature type="region of interest" description="Disordered" evidence="1">
    <location>
        <begin position="1"/>
        <end position="23"/>
    </location>
</feature>
<evidence type="ECO:0000313" key="2">
    <source>
        <dbReference type="EMBL" id="CAD8135033.1"/>
    </source>
</evidence>
<dbReference type="AlphaFoldDB" id="A0A8S1S634"/>
<sequence length="438" mass="52141">MKFDKLQSHNSSPKTVEFTSTTKSTFIPPPLGLEIVTMPNIKIFDLFLNGTISAKQIIKMDTNDIDKSPRTPPRRQQTRHKSIKKNQSDQIFNLVERFQRKQSILIPQNPQHSNPPKLSRKETLMQLTSSTKELLQPISQSRFRIPVRKFTQRSISGCKEEQLIKRCEILSGEPLKEEEKELLLKKEITDEDAWRMMNIFQKKKWFFDYVHRNLDQQKQHSSQQEIKQQVQPISLFQKLRNTVLKQTEVKRKPEKQCQEYYNHIQNIEDQIKYHVFNRNMPEKIRNQKKPNVKIYRSEQEVSKLNIRNKFIEAADKFSINQSNPQILKDFFENGSQTCRSQNKIQKTKIINRKVQRPQLSRENDISHESQGDSYKSITEYRLNELYHESKQRQKQYKQKYDNPFIDNGDQLQRKVKNLVKLGNIQNTILNVVQFKLQQ</sequence>
<feature type="compositionally biased region" description="Polar residues" evidence="1">
    <location>
        <begin position="8"/>
        <end position="23"/>
    </location>
</feature>
<keyword evidence="3" id="KW-1185">Reference proteome</keyword>
<evidence type="ECO:0000256" key="1">
    <source>
        <dbReference type="SAM" id="MobiDB-lite"/>
    </source>
</evidence>
<organism evidence="2 3">
    <name type="scientific">Paramecium pentaurelia</name>
    <dbReference type="NCBI Taxonomy" id="43138"/>
    <lineage>
        <taxon>Eukaryota</taxon>
        <taxon>Sar</taxon>
        <taxon>Alveolata</taxon>
        <taxon>Ciliophora</taxon>
        <taxon>Intramacronucleata</taxon>
        <taxon>Oligohymenophorea</taxon>
        <taxon>Peniculida</taxon>
        <taxon>Parameciidae</taxon>
        <taxon>Paramecium</taxon>
    </lineage>
</organism>